<dbReference type="PROSITE" id="PS51767">
    <property type="entry name" value="PEPTIDASE_A1"/>
    <property type="match status" value="1"/>
</dbReference>
<accession>A0A7J6M4W1</accession>
<name>A0A7J6M4W1_PERCH</name>
<dbReference type="InterPro" id="IPR021109">
    <property type="entry name" value="Peptidase_aspartic_dom_sf"/>
</dbReference>
<organism evidence="2 3">
    <name type="scientific">Perkinsus chesapeaki</name>
    <name type="common">Clam parasite</name>
    <name type="synonym">Perkinsus andrewsi</name>
    <dbReference type="NCBI Taxonomy" id="330153"/>
    <lineage>
        <taxon>Eukaryota</taxon>
        <taxon>Sar</taxon>
        <taxon>Alveolata</taxon>
        <taxon>Perkinsozoa</taxon>
        <taxon>Perkinsea</taxon>
        <taxon>Perkinsida</taxon>
        <taxon>Perkinsidae</taxon>
        <taxon>Perkinsus</taxon>
    </lineage>
</organism>
<dbReference type="EMBL" id="JAAPAO010000232">
    <property type="protein sequence ID" value="KAF4666544.1"/>
    <property type="molecule type" value="Genomic_DNA"/>
</dbReference>
<protein>
    <recommendedName>
        <fullName evidence="1">Peptidase A1 domain-containing protein</fullName>
    </recommendedName>
</protein>
<dbReference type="SUPFAM" id="SSF50630">
    <property type="entry name" value="Acid proteases"/>
    <property type="match status" value="1"/>
</dbReference>
<evidence type="ECO:0000313" key="3">
    <source>
        <dbReference type="Proteomes" id="UP000591131"/>
    </source>
</evidence>
<dbReference type="AlphaFoldDB" id="A0A7J6M4W1"/>
<reference evidence="2 3" key="1">
    <citation type="submission" date="2020-04" db="EMBL/GenBank/DDBJ databases">
        <title>Perkinsus chesapeaki whole genome sequence.</title>
        <authorList>
            <person name="Bogema D.R."/>
        </authorList>
    </citation>
    <scope>NUCLEOTIDE SEQUENCE [LARGE SCALE GENOMIC DNA]</scope>
    <source>
        <strain evidence="2">ATCC PRA-425</strain>
    </source>
</reference>
<gene>
    <name evidence="2" type="ORF">FOL47_004043</name>
</gene>
<proteinExistence type="predicted"/>
<sequence>MAIPYILAYLFAVYPLKSYGNLDRFSLELDYDSAVIVLDGQTVKLTLDSGSPGWYVMSGDAYEKKHGKGSCKGLADGCYFCTKSAPCDDILDKKPKTTSYYDEDCFHYVDHVAALSLGDLTIPGMKFGLIVEACSPVRGEAPKGVLGLSLGEEDTFINQLRTFRVINETSYTVDMAPLTSQKKGSVFLGHSKEDVAELNRINLTRRPDLEYLTTHRSSLYLFGHDGNSLIHGHTRDIHLHEEDPMNVLIDTGTTSIDLTINEYYRFCDVLKAKSPTSTEEAAFIDERGAVWVQLWAFRHLPTLGFDFVDGPNGFPFPVRIRPGDYLRTCYSTQCMLDILVVQEDRPLYCMGHPFFRAYYTYINLETMMMYLSMEPRKPAPSTRQRRKRPQDMALIWKVRIW</sequence>
<feature type="domain" description="Peptidase A1" evidence="1">
    <location>
        <begin position="31"/>
        <end position="372"/>
    </location>
</feature>
<dbReference type="InterPro" id="IPR033121">
    <property type="entry name" value="PEPTIDASE_A1"/>
</dbReference>
<keyword evidence="3" id="KW-1185">Reference proteome</keyword>
<comment type="caution">
    <text evidence="2">The sequence shown here is derived from an EMBL/GenBank/DDBJ whole genome shotgun (WGS) entry which is preliminary data.</text>
</comment>
<evidence type="ECO:0000259" key="1">
    <source>
        <dbReference type="PROSITE" id="PS51767"/>
    </source>
</evidence>
<dbReference type="Proteomes" id="UP000591131">
    <property type="component" value="Unassembled WGS sequence"/>
</dbReference>
<dbReference type="Gene3D" id="2.40.70.10">
    <property type="entry name" value="Acid Proteases"/>
    <property type="match status" value="2"/>
</dbReference>
<dbReference type="Pfam" id="PF00026">
    <property type="entry name" value="Asp"/>
    <property type="match status" value="1"/>
</dbReference>
<evidence type="ECO:0000313" key="2">
    <source>
        <dbReference type="EMBL" id="KAF4666544.1"/>
    </source>
</evidence>
<dbReference type="OrthoDB" id="416797at2759"/>